<dbReference type="InterPro" id="IPR039911">
    <property type="entry name" value="JIP3/JIP4"/>
</dbReference>
<name>T1G502_HELRO</name>
<dbReference type="Gene3D" id="1.20.58.1770">
    <property type="match status" value="1"/>
</dbReference>
<keyword evidence="1" id="KW-0175">Coiled coil</keyword>
<sequence>MSFITKQTTFEDSCNLHAMNEKVQNLASNVYKEFEIIISRYGSDTVNSLMPVVINILENLDQSLKEKQKLDIDFELSKVEIEHLKNQCDKEKALRRTADLKFLEMEDLVEETKKQFNQFKSASEFFNKRSEMKVKNLQEHINRLEDKENKSKEDYSKLYVKYSDLFKSHADFIQKTSMKNYHENNEQKKCL</sequence>
<dbReference type="EMBL" id="AMQM01005466">
    <property type="status" value="NOT_ANNOTATED_CDS"/>
    <property type="molecule type" value="Genomic_DNA"/>
</dbReference>
<dbReference type="eggNOG" id="KOG2077">
    <property type="taxonomic scope" value="Eukaryota"/>
</dbReference>
<dbReference type="PANTHER" id="PTHR13886:SF4">
    <property type="entry name" value="JNK-INTERACTING PROTEIN 3"/>
    <property type="match status" value="1"/>
</dbReference>
<feature type="domain" description="RH1" evidence="2">
    <location>
        <begin position="6"/>
        <end position="94"/>
    </location>
</feature>
<dbReference type="Proteomes" id="UP000015101">
    <property type="component" value="Unassembled WGS sequence"/>
</dbReference>
<evidence type="ECO:0000259" key="2">
    <source>
        <dbReference type="PROSITE" id="PS51776"/>
    </source>
</evidence>
<dbReference type="OrthoDB" id="10256043at2759"/>
<dbReference type="CTD" id="20216150"/>
<reference evidence="3 5" key="2">
    <citation type="journal article" date="2013" name="Nature">
        <title>Insights into bilaterian evolution from three spiralian genomes.</title>
        <authorList>
            <person name="Simakov O."/>
            <person name="Marletaz F."/>
            <person name="Cho S.J."/>
            <person name="Edsinger-Gonzales E."/>
            <person name="Havlak P."/>
            <person name="Hellsten U."/>
            <person name="Kuo D.H."/>
            <person name="Larsson T."/>
            <person name="Lv J."/>
            <person name="Arendt D."/>
            <person name="Savage R."/>
            <person name="Osoegawa K."/>
            <person name="de Jong P."/>
            <person name="Grimwood J."/>
            <person name="Chapman J.A."/>
            <person name="Shapiro H."/>
            <person name="Aerts A."/>
            <person name="Otillar R.P."/>
            <person name="Terry A.Y."/>
            <person name="Boore J.L."/>
            <person name="Grigoriev I.V."/>
            <person name="Lindberg D.R."/>
            <person name="Seaver E.C."/>
            <person name="Weisblat D.A."/>
            <person name="Putnam N.H."/>
            <person name="Rokhsar D.S."/>
        </authorList>
    </citation>
    <scope>NUCLEOTIDE SEQUENCE</scope>
</reference>
<dbReference type="KEGG" id="hro:HELRODRAFT_83101"/>
<dbReference type="HOGENOM" id="CLU_1424803_0_0_1"/>
<dbReference type="PROSITE" id="PS51776">
    <property type="entry name" value="RH1"/>
    <property type="match status" value="1"/>
</dbReference>
<evidence type="ECO:0000313" key="4">
    <source>
        <dbReference type="EnsemblMetazoa" id="HelroP83101"/>
    </source>
</evidence>
<dbReference type="GeneID" id="20216150"/>
<protein>
    <recommendedName>
        <fullName evidence="2">RH1 domain-containing protein</fullName>
    </recommendedName>
</protein>
<dbReference type="InParanoid" id="T1G502"/>
<dbReference type="EnsemblMetazoa" id="HelroT83101">
    <property type="protein sequence ID" value="HelroP83101"/>
    <property type="gene ID" value="HelroG83101"/>
</dbReference>
<dbReference type="STRING" id="6412.T1G502"/>
<dbReference type="EMBL" id="KB096945">
    <property type="protein sequence ID" value="ESO00455.1"/>
    <property type="molecule type" value="Genomic_DNA"/>
</dbReference>
<dbReference type="InterPro" id="IPR034743">
    <property type="entry name" value="RH1"/>
</dbReference>
<keyword evidence="5" id="KW-1185">Reference proteome</keyword>
<evidence type="ECO:0000313" key="5">
    <source>
        <dbReference type="Proteomes" id="UP000015101"/>
    </source>
</evidence>
<dbReference type="AlphaFoldDB" id="T1G502"/>
<evidence type="ECO:0000256" key="1">
    <source>
        <dbReference type="SAM" id="Coils"/>
    </source>
</evidence>
<dbReference type="Pfam" id="PF09744">
    <property type="entry name" value="RH1"/>
    <property type="match status" value="1"/>
</dbReference>
<evidence type="ECO:0000313" key="3">
    <source>
        <dbReference type="EMBL" id="ESO00455.1"/>
    </source>
</evidence>
<dbReference type="PANTHER" id="PTHR13886">
    <property type="entry name" value="JNK/SAPK-ASSOCIATED PROTEIN"/>
    <property type="match status" value="1"/>
</dbReference>
<reference evidence="5" key="1">
    <citation type="submission" date="2012-12" db="EMBL/GenBank/DDBJ databases">
        <authorList>
            <person name="Hellsten U."/>
            <person name="Grimwood J."/>
            <person name="Chapman J.A."/>
            <person name="Shapiro H."/>
            <person name="Aerts A."/>
            <person name="Otillar R.P."/>
            <person name="Terry A.Y."/>
            <person name="Boore J.L."/>
            <person name="Simakov O."/>
            <person name="Marletaz F."/>
            <person name="Cho S.-J."/>
            <person name="Edsinger-Gonzales E."/>
            <person name="Havlak P."/>
            <person name="Kuo D.-H."/>
            <person name="Larsson T."/>
            <person name="Lv J."/>
            <person name="Arendt D."/>
            <person name="Savage R."/>
            <person name="Osoegawa K."/>
            <person name="de Jong P."/>
            <person name="Lindberg D.R."/>
            <person name="Seaver E.C."/>
            <person name="Weisblat D.A."/>
            <person name="Putnam N.H."/>
            <person name="Grigoriev I.V."/>
            <person name="Rokhsar D.S."/>
        </authorList>
    </citation>
    <scope>NUCLEOTIDE SEQUENCE</scope>
</reference>
<accession>T1G502</accession>
<feature type="coiled-coil region" evidence="1">
    <location>
        <begin position="127"/>
        <end position="154"/>
    </location>
</feature>
<dbReference type="RefSeq" id="XP_009021505.1">
    <property type="nucleotide sequence ID" value="XM_009023257.1"/>
</dbReference>
<proteinExistence type="predicted"/>
<reference evidence="4" key="3">
    <citation type="submission" date="2015-06" db="UniProtKB">
        <authorList>
            <consortium name="EnsemblMetazoa"/>
        </authorList>
    </citation>
    <scope>IDENTIFICATION</scope>
</reference>
<gene>
    <name evidence="4" type="primary">20216150</name>
    <name evidence="3" type="ORF">HELRODRAFT_83101</name>
</gene>
<dbReference type="GO" id="GO:0005078">
    <property type="term" value="F:MAP-kinase scaffold activity"/>
    <property type="evidence" value="ECO:0007669"/>
    <property type="project" value="InterPro"/>
</dbReference>
<organism evidence="4 5">
    <name type="scientific">Helobdella robusta</name>
    <name type="common">Californian leech</name>
    <dbReference type="NCBI Taxonomy" id="6412"/>
    <lineage>
        <taxon>Eukaryota</taxon>
        <taxon>Metazoa</taxon>
        <taxon>Spiralia</taxon>
        <taxon>Lophotrochozoa</taxon>
        <taxon>Annelida</taxon>
        <taxon>Clitellata</taxon>
        <taxon>Hirudinea</taxon>
        <taxon>Rhynchobdellida</taxon>
        <taxon>Glossiphoniidae</taxon>
        <taxon>Helobdella</taxon>
    </lineage>
</organism>